<dbReference type="FunFam" id="3.30.160.60:FF:002331">
    <property type="entry name" value="Zinc finger protein 672"/>
    <property type="match status" value="1"/>
</dbReference>
<evidence type="ECO:0000256" key="11">
    <source>
        <dbReference type="PROSITE-ProRule" id="PRU00042"/>
    </source>
</evidence>
<dbReference type="GO" id="GO:0005634">
    <property type="term" value="C:nucleus"/>
    <property type="evidence" value="ECO:0007669"/>
    <property type="project" value="UniProtKB-SubCell"/>
</dbReference>
<keyword evidence="9" id="KW-0804">Transcription</keyword>
<dbReference type="GO" id="GO:0000978">
    <property type="term" value="F:RNA polymerase II cis-regulatory region sequence-specific DNA binding"/>
    <property type="evidence" value="ECO:0007669"/>
    <property type="project" value="TreeGrafter"/>
</dbReference>
<dbReference type="GO" id="GO:0000981">
    <property type="term" value="F:DNA-binding transcription factor activity, RNA polymerase II-specific"/>
    <property type="evidence" value="ECO:0007669"/>
    <property type="project" value="TreeGrafter"/>
</dbReference>
<keyword evidence="3" id="KW-0479">Metal-binding</keyword>
<sequence>MLHSKPTNEETGDKDNLLGSKANVDPHLVKGTDIFQCQTCGVAFLTEEEVVGHVQVVHFPCKYCAKVCEKRFPLQKKLDAHARIHDPEHRQERVTCEICGRSYQFKTTYMRHMRTHIDSESQTFMCDVCGKRVMSRVSLRHHRRLHTGERPFVCDTCGKPFNSSGILRVHKRSHTGEKPYSCENCGKSFTQRSTLVVHMRYHTGERPYECHLCTKSFVTKTLLGAHLKIHS</sequence>
<feature type="domain" description="C2H2-type" evidence="12">
    <location>
        <begin position="94"/>
        <end position="121"/>
    </location>
</feature>
<keyword evidence="10" id="KW-0539">Nucleus</keyword>
<keyword evidence="7" id="KW-0805">Transcription regulation</keyword>
<accession>A0A7R9GPL7</accession>
<evidence type="ECO:0000256" key="7">
    <source>
        <dbReference type="ARBA" id="ARBA00023015"/>
    </source>
</evidence>
<dbReference type="EMBL" id="OC316591">
    <property type="protein sequence ID" value="CAD7392800.1"/>
    <property type="molecule type" value="Genomic_DNA"/>
</dbReference>
<feature type="domain" description="C2H2-type" evidence="12">
    <location>
        <begin position="208"/>
        <end position="231"/>
    </location>
</feature>
<evidence type="ECO:0000313" key="13">
    <source>
        <dbReference type="EMBL" id="CAD7392800.1"/>
    </source>
</evidence>
<keyword evidence="6" id="KW-0862">Zinc</keyword>
<dbReference type="FunFam" id="3.30.160.60:FF:000446">
    <property type="entry name" value="Zinc finger protein"/>
    <property type="match status" value="1"/>
</dbReference>
<evidence type="ECO:0000256" key="9">
    <source>
        <dbReference type="ARBA" id="ARBA00023163"/>
    </source>
</evidence>
<dbReference type="PROSITE" id="PS50157">
    <property type="entry name" value="ZINC_FINGER_C2H2_2"/>
    <property type="match status" value="7"/>
</dbReference>
<dbReference type="FunFam" id="3.30.160.60:FF:000557">
    <property type="entry name" value="zinc finger and SCAN domain-containing protein 29"/>
    <property type="match status" value="1"/>
</dbReference>
<dbReference type="InterPro" id="IPR036236">
    <property type="entry name" value="Znf_C2H2_sf"/>
</dbReference>
<feature type="domain" description="C2H2-type" evidence="12">
    <location>
        <begin position="180"/>
        <end position="207"/>
    </location>
</feature>
<keyword evidence="8" id="KW-0238">DNA-binding</keyword>
<dbReference type="GO" id="GO:0008270">
    <property type="term" value="F:zinc ion binding"/>
    <property type="evidence" value="ECO:0007669"/>
    <property type="project" value="UniProtKB-KW"/>
</dbReference>
<proteinExistence type="inferred from homology"/>
<evidence type="ECO:0000256" key="6">
    <source>
        <dbReference type="ARBA" id="ARBA00022833"/>
    </source>
</evidence>
<evidence type="ECO:0000256" key="5">
    <source>
        <dbReference type="ARBA" id="ARBA00022771"/>
    </source>
</evidence>
<evidence type="ECO:0000256" key="10">
    <source>
        <dbReference type="ARBA" id="ARBA00023242"/>
    </source>
</evidence>
<feature type="domain" description="C2H2-type" evidence="12">
    <location>
        <begin position="59"/>
        <end position="90"/>
    </location>
</feature>
<evidence type="ECO:0000256" key="3">
    <source>
        <dbReference type="ARBA" id="ARBA00022723"/>
    </source>
</evidence>
<dbReference type="Pfam" id="PF00096">
    <property type="entry name" value="zf-C2H2"/>
    <property type="match status" value="5"/>
</dbReference>
<comment type="subcellular location">
    <subcellularLocation>
        <location evidence="1">Nucleus</location>
    </subcellularLocation>
</comment>
<dbReference type="AlphaFoldDB" id="A0A7R9GPL7"/>
<reference evidence="13" key="1">
    <citation type="submission" date="2020-11" db="EMBL/GenBank/DDBJ databases">
        <authorList>
            <person name="Tran Van P."/>
        </authorList>
    </citation>
    <scope>NUCLEOTIDE SEQUENCE</scope>
</reference>
<evidence type="ECO:0000256" key="4">
    <source>
        <dbReference type="ARBA" id="ARBA00022737"/>
    </source>
</evidence>
<dbReference type="SMART" id="SM00355">
    <property type="entry name" value="ZnF_C2H2"/>
    <property type="match status" value="7"/>
</dbReference>
<dbReference type="Gene3D" id="3.30.160.60">
    <property type="entry name" value="Classic Zinc Finger"/>
    <property type="match status" value="6"/>
</dbReference>
<evidence type="ECO:0000256" key="8">
    <source>
        <dbReference type="ARBA" id="ARBA00023125"/>
    </source>
</evidence>
<feature type="domain" description="C2H2-type" evidence="12">
    <location>
        <begin position="124"/>
        <end position="151"/>
    </location>
</feature>
<keyword evidence="4" id="KW-0677">Repeat</keyword>
<dbReference type="FunFam" id="3.30.160.60:FF:000512">
    <property type="entry name" value="zinc finger protein 197 isoform X1"/>
    <property type="match status" value="1"/>
</dbReference>
<comment type="similarity">
    <text evidence="2">Belongs to the krueppel C2H2-type zinc-finger protein family.</text>
</comment>
<evidence type="ECO:0000259" key="12">
    <source>
        <dbReference type="PROSITE" id="PS50157"/>
    </source>
</evidence>
<evidence type="ECO:0000256" key="2">
    <source>
        <dbReference type="ARBA" id="ARBA00006991"/>
    </source>
</evidence>
<dbReference type="PANTHER" id="PTHR23235:SF178">
    <property type="entry name" value="C2H2-TYPE DOMAIN-CONTAINING PROTEIN-RELATED"/>
    <property type="match status" value="1"/>
</dbReference>
<protein>
    <recommendedName>
        <fullName evidence="12">C2H2-type domain-containing protein</fullName>
    </recommendedName>
</protein>
<name>A0A7R9GPL7_TIMCR</name>
<feature type="domain" description="C2H2-type" evidence="12">
    <location>
        <begin position="152"/>
        <end position="179"/>
    </location>
</feature>
<organism evidence="13">
    <name type="scientific">Timema cristinae</name>
    <name type="common">Walking stick</name>
    <dbReference type="NCBI Taxonomy" id="61476"/>
    <lineage>
        <taxon>Eukaryota</taxon>
        <taxon>Metazoa</taxon>
        <taxon>Ecdysozoa</taxon>
        <taxon>Arthropoda</taxon>
        <taxon>Hexapoda</taxon>
        <taxon>Insecta</taxon>
        <taxon>Pterygota</taxon>
        <taxon>Neoptera</taxon>
        <taxon>Polyneoptera</taxon>
        <taxon>Phasmatodea</taxon>
        <taxon>Timematodea</taxon>
        <taxon>Timematoidea</taxon>
        <taxon>Timematidae</taxon>
        <taxon>Timema</taxon>
    </lineage>
</organism>
<dbReference type="PROSITE" id="PS00028">
    <property type="entry name" value="ZINC_FINGER_C2H2_1"/>
    <property type="match status" value="6"/>
</dbReference>
<evidence type="ECO:0000256" key="1">
    <source>
        <dbReference type="ARBA" id="ARBA00004123"/>
    </source>
</evidence>
<dbReference type="InterPro" id="IPR013087">
    <property type="entry name" value="Znf_C2H2_type"/>
</dbReference>
<feature type="domain" description="C2H2-type" evidence="12">
    <location>
        <begin position="35"/>
        <end position="58"/>
    </location>
</feature>
<keyword evidence="5 11" id="KW-0863">Zinc-finger</keyword>
<gene>
    <name evidence="13" type="ORF">TCEB3V08_LOCUS804</name>
</gene>
<dbReference type="SUPFAM" id="SSF57667">
    <property type="entry name" value="beta-beta-alpha zinc fingers"/>
    <property type="match status" value="4"/>
</dbReference>
<dbReference type="PANTHER" id="PTHR23235">
    <property type="entry name" value="KRUEPPEL-LIKE TRANSCRIPTION FACTOR"/>
    <property type="match status" value="1"/>
</dbReference>